<dbReference type="Proteomes" id="UP000324632">
    <property type="component" value="Chromosome 14"/>
</dbReference>
<dbReference type="AlphaFoldDB" id="A0A5A9NU83"/>
<evidence type="ECO:0000256" key="1">
    <source>
        <dbReference type="SAM" id="MobiDB-lite"/>
    </source>
</evidence>
<feature type="region of interest" description="Disordered" evidence="1">
    <location>
        <begin position="25"/>
        <end position="147"/>
    </location>
</feature>
<comment type="caution">
    <text evidence="2">The sequence shown here is derived from an EMBL/GenBank/DDBJ whole genome shotgun (WGS) entry which is preliminary data.</text>
</comment>
<organism evidence="2 3">
    <name type="scientific">Triplophysa tibetana</name>
    <dbReference type="NCBI Taxonomy" id="1572043"/>
    <lineage>
        <taxon>Eukaryota</taxon>
        <taxon>Metazoa</taxon>
        <taxon>Chordata</taxon>
        <taxon>Craniata</taxon>
        <taxon>Vertebrata</taxon>
        <taxon>Euteleostomi</taxon>
        <taxon>Actinopterygii</taxon>
        <taxon>Neopterygii</taxon>
        <taxon>Teleostei</taxon>
        <taxon>Ostariophysi</taxon>
        <taxon>Cypriniformes</taxon>
        <taxon>Nemacheilidae</taxon>
        <taxon>Triplophysa</taxon>
    </lineage>
</organism>
<accession>A0A5A9NU83</accession>
<evidence type="ECO:0000313" key="2">
    <source>
        <dbReference type="EMBL" id="KAA0711857.1"/>
    </source>
</evidence>
<feature type="region of interest" description="Disordered" evidence="1">
    <location>
        <begin position="194"/>
        <end position="223"/>
    </location>
</feature>
<feature type="region of interest" description="Disordered" evidence="1">
    <location>
        <begin position="1"/>
        <end position="20"/>
    </location>
</feature>
<feature type="compositionally biased region" description="Basic and acidic residues" evidence="1">
    <location>
        <begin position="194"/>
        <end position="215"/>
    </location>
</feature>
<dbReference type="EMBL" id="SOYY01000014">
    <property type="protein sequence ID" value="KAA0711857.1"/>
    <property type="molecule type" value="Genomic_DNA"/>
</dbReference>
<evidence type="ECO:0000313" key="3">
    <source>
        <dbReference type="Proteomes" id="UP000324632"/>
    </source>
</evidence>
<gene>
    <name evidence="2" type="ORF">E1301_Tti013462</name>
</gene>
<name>A0A5A9NU83_9TELE</name>
<reference evidence="2 3" key="1">
    <citation type="journal article" date="2019" name="Mol. Ecol. Resour.">
        <title>Chromosome-level genome assembly of Triplophysa tibetana, a fish adapted to the harsh high-altitude environment of the Tibetan Plateau.</title>
        <authorList>
            <person name="Yang X."/>
            <person name="Liu H."/>
            <person name="Ma Z."/>
            <person name="Zou Y."/>
            <person name="Zou M."/>
            <person name="Mao Y."/>
            <person name="Li X."/>
            <person name="Wang H."/>
            <person name="Chen T."/>
            <person name="Wang W."/>
            <person name="Yang R."/>
        </authorList>
    </citation>
    <scope>NUCLEOTIDE SEQUENCE [LARGE SCALE GENOMIC DNA]</scope>
    <source>
        <strain evidence="2">TTIB1903HZAU</strain>
        <tissue evidence="2">Muscle</tissue>
    </source>
</reference>
<protein>
    <submittedName>
        <fullName evidence="2">Uncharacterized protein</fullName>
    </submittedName>
</protein>
<proteinExistence type="predicted"/>
<feature type="compositionally biased region" description="Basic and acidic residues" evidence="1">
    <location>
        <begin position="52"/>
        <end position="129"/>
    </location>
</feature>
<sequence length="223" mass="25876">MQKRKRQEKIGSFFKRNPERKLLEASVSERAQEGSEGVCEVVARIQEDRDEEGQKGRHVADRQEADRQEADRHKAGRHEAGRHEAGRHEAGRHEAGRQETDRQEAGRQEADRQEAGRQEEQSEGEVREDKDEDEMVERRAENSDVAVTRHQMCETLHLTPIASPRVRIPPQRFTALRSLLLSASFVPFMRSSLKPENETRVDLQEEERKQRRQDGHFLNPAME</sequence>
<keyword evidence="3" id="KW-1185">Reference proteome</keyword>